<dbReference type="Proteomes" id="UP001630127">
    <property type="component" value="Unassembled WGS sequence"/>
</dbReference>
<feature type="domain" description="Neprosin PEP catalytic" evidence="2">
    <location>
        <begin position="16"/>
        <end position="299"/>
    </location>
</feature>
<dbReference type="EMBL" id="JBJUIK010000016">
    <property type="protein sequence ID" value="KAL3500657.1"/>
    <property type="molecule type" value="Genomic_DNA"/>
</dbReference>
<evidence type="ECO:0000259" key="2">
    <source>
        <dbReference type="PROSITE" id="PS52045"/>
    </source>
</evidence>
<keyword evidence="1" id="KW-0732">Signal</keyword>
<dbReference type="AlphaFoldDB" id="A0ABD2Y473"/>
<name>A0ABD2Y473_9GENT</name>
<evidence type="ECO:0000256" key="1">
    <source>
        <dbReference type="SAM" id="SignalP"/>
    </source>
</evidence>
<dbReference type="InterPro" id="IPR025521">
    <property type="entry name" value="Neprosin_propep"/>
</dbReference>
<feature type="chain" id="PRO_5044862717" description="Neprosin PEP catalytic domain-containing protein" evidence="1">
    <location>
        <begin position="27"/>
        <end position="299"/>
    </location>
</feature>
<evidence type="ECO:0000313" key="3">
    <source>
        <dbReference type="EMBL" id="KAL3500657.1"/>
    </source>
</evidence>
<dbReference type="PROSITE" id="PS52045">
    <property type="entry name" value="NEPROSIN_PEP_CD"/>
    <property type="match status" value="1"/>
</dbReference>
<keyword evidence="4" id="KW-1185">Reference proteome</keyword>
<dbReference type="Pfam" id="PF14365">
    <property type="entry name" value="Neprosin_AP"/>
    <property type="match status" value="1"/>
</dbReference>
<dbReference type="InterPro" id="IPR004314">
    <property type="entry name" value="Neprosin"/>
</dbReference>
<dbReference type="PANTHER" id="PTHR31589:SF111">
    <property type="entry name" value="NEPROSIN DOMAIN-CONTAINING PROTEIN"/>
    <property type="match status" value="1"/>
</dbReference>
<sequence length="299" mass="33468">MFMENKLMAILSLQIGIAIISHGVLANDDSHSRQKFQGVASNDYLQNPNVAKSIHSEDGDIIDCVDIYGQPAFHHPALKNHRIQRSGSCPEGIVPIRRMQKTSAYKARKPSFFNPSKELNFSTGIELLKMNYLANGSVETGCFYQFCPGFVQVNREIALGAAIHPVSTVCELPYPIIIYIFKVNYGKRINIGYWPGEIFSSLRVHAQTVQWGGEVYSSRIGINHPHTKTRMGNGDFSYVNDSGSVKRIRIIDNSLVLKYPGYTYPYADEITVMIASFLAIFQNLSSILEDLVKIGDVLR</sequence>
<protein>
    <recommendedName>
        <fullName evidence="2">Neprosin PEP catalytic domain-containing protein</fullName>
    </recommendedName>
</protein>
<feature type="signal peptide" evidence="1">
    <location>
        <begin position="1"/>
        <end position="26"/>
    </location>
</feature>
<dbReference type="InterPro" id="IPR053168">
    <property type="entry name" value="Glutamic_endopeptidase"/>
</dbReference>
<dbReference type="PANTHER" id="PTHR31589">
    <property type="entry name" value="PROTEIN, PUTATIVE (DUF239)-RELATED-RELATED"/>
    <property type="match status" value="1"/>
</dbReference>
<reference evidence="3 4" key="1">
    <citation type="submission" date="2024-11" db="EMBL/GenBank/DDBJ databases">
        <title>A near-complete genome assembly of Cinchona calisaya.</title>
        <authorList>
            <person name="Lian D.C."/>
            <person name="Zhao X.W."/>
            <person name="Wei L."/>
        </authorList>
    </citation>
    <scope>NUCLEOTIDE SEQUENCE [LARGE SCALE GENOMIC DNA]</scope>
    <source>
        <tissue evidence="3">Nenye</tissue>
    </source>
</reference>
<gene>
    <name evidence="3" type="ORF">ACH5RR_039750</name>
</gene>
<proteinExistence type="predicted"/>
<accession>A0ABD2Y473</accession>
<organism evidence="3 4">
    <name type="scientific">Cinchona calisaya</name>
    <dbReference type="NCBI Taxonomy" id="153742"/>
    <lineage>
        <taxon>Eukaryota</taxon>
        <taxon>Viridiplantae</taxon>
        <taxon>Streptophyta</taxon>
        <taxon>Embryophyta</taxon>
        <taxon>Tracheophyta</taxon>
        <taxon>Spermatophyta</taxon>
        <taxon>Magnoliopsida</taxon>
        <taxon>eudicotyledons</taxon>
        <taxon>Gunneridae</taxon>
        <taxon>Pentapetalae</taxon>
        <taxon>asterids</taxon>
        <taxon>lamiids</taxon>
        <taxon>Gentianales</taxon>
        <taxon>Rubiaceae</taxon>
        <taxon>Cinchonoideae</taxon>
        <taxon>Cinchoneae</taxon>
        <taxon>Cinchona</taxon>
    </lineage>
</organism>
<evidence type="ECO:0000313" key="4">
    <source>
        <dbReference type="Proteomes" id="UP001630127"/>
    </source>
</evidence>
<comment type="caution">
    <text evidence="3">The sequence shown here is derived from an EMBL/GenBank/DDBJ whole genome shotgun (WGS) entry which is preliminary data.</text>
</comment>
<dbReference type="Pfam" id="PF03080">
    <property type="entry name" value="Neprosin"/>
    <property type="match status" value="1"/>
</dbReference>